<dbReference type="EMBL" id="NWSH01003104">
    <property type="protein sequence ID" value="PCG66937.1"/>
    <property type="molecule type" value="Genomic_DNA"/>
</dbReference>
<gene>
    <name evidence="2" type="ORF">B5V51_7065</name>
</gene>
<sequence>MECFLAGVRPATSADTPRDRWHPQAIERFEELTQVARWKPLMSKTCTYKKTATAEGEKEREIPGIKLFDNTDEGELDIGATLIAEGWAEHGPGDRPSPTQHRPPFGDLGNSRVLGMLEGGRCSSVPKDHRDTPAEVKEKPAEGADKDNERMTTSKSLGSGLETGDKPLSISNFDLSYPDNSLSKAINGSHENFLHIEKQNLDKEGNLDKGSADTLVPPVPSTPILAKSPLDEFKANMNRIDSHHNNERMTTSKSLGSGLETGDKPLSISNFDLSYPDNSLSKAINGSHENFLHIEKQNLDKEGNLDKGSADTLVPPVPSTPILAKSPLDEFKANMNRIDSHHSNLEFLARSQHENNNK</sequence>
<accession>A0A2A4J461</accession>
<feature type="compositionally biased region" description="Basic and acidic residues" evidence="1">
    <location>
        <begin position="126"/>
        <end position="152"/>
    </location>
</feature>
<feature type="region of interest" description="Disordered" evidence="1">
    <location>
        <begin position="87"/>
        <end position="165"/>
    </location>
</feature>
<reference evidence="2" key="1">
    <citation type="submission" date="2017-09" db="EMBL/GenBank/DDBJ databases">
        <title>Contemporary evolution of a Lepidopteran species, Heliothis virescens, in response to modern agricultural practices.</title>
        <authorList>
            <person name="Fritz M.L."/>
            <person name="Deyonke A.M."/>
            <person name="Papanicolaou A."/>
            <person name="Micinski S."/>
            <person name="Westbrook J."/>
            <person name="Gould F."/>
        </authorList>
    </citation>
    <scope>NUCLEOTIDE SEQUENCE [LARGE SCALE GENOMIC DNA]</scope>
    <source>
        <strain evidence="2">HvINT-</strain>
        <tissue evidence="2">Whole body</tissue>
    </source>
</reference>
<evidence type="ECO:0000256" key="1">
    <source>
        <dbReference type="SAM" id="MobiDB-lite"/>
    </source>
</evidence>
<name>A0A2A4J461_HELVI</name>
<dbReference type="Gene3D" id="2.40.50.90">
    <property type="match status" value="1"/>
</dbReference>
<feature type="region of interest" description="Disordered" evidence="1">
    <location>
        <begin position="239"/>
        <end position="261"/>
    </location>
</feature>
<proteinExistence type="predicted"/>
<dbReference type="InterPro" id="IPR035437">
    <property type="entry name" value="SNase_OB-fold_sf"/>
</dbReference>
<dbReference type="AlphaFoldDB" id="A0A2A4J461"/>
<dbReference type="STRING" id="7102.A0A2A4J461"/>
<protein>
    <submittedName>
        <fullName evidence="2">Uncharacterized protein</fullName>
    </submittedName>
</protein>
<organism evidence="2">
    <name type="scientific">Heliothis virescens</name>
    <name type="common">Tobacco budworm moth</name>
    <dbReference type="NCBI Taxonomy" id="7102"/>
    <lineage>
        <taxon>Eukaryota</taxon>
        <taxon>Metazoa</taxon>
        <taxon>Ecdysozoa</taxon>
        <taxon>Arthropoda</taxon>
        <taxon>Hexapoda</taxon>
        <taxon>Insecta</taxon>
        <taxon>Pterygota</taxon>
        <taxon>Neoptera</taxon>
        <taxon>Endopterygota</taxon>
        <taxon>Lepidoptera</taxon>
        <taxon>Glossata</taxon>
        <taxon>Ditrysia</taxon>
        <taxon>Noctuoidea</taxon>
        <taxon>Noctuidae</taxon>
        <taxon>Heliothinae</taxon>
        <taxon>Heliothis</taxon>
    </lineage>
</organism>
<comment type="caution">
    <text evidence="2">The sequence shown here is derived from an EMBL/GenBank/DDBJ whole genome shotgun (WGS) entry which is preliminary data.</text>
</comment>
<evidence type="ECO:0000313" key="2">
    <source>
        <dbReference type="EMBL" id="PCG66937.1"/>
    </source>
</evidence>